<comment type="caution">
    <text evidence="1">The sequence shown here is derived from an EMBL/GenBank/DDBJ whole genome shotgun (WGS) entry which is preliminary data.</text>
</comment>
<dbReference type="Proteomes" id="UP000693970">
    <property type="component" value="Unassembled WGS sequence"/>
</dbReference>
<proteinExistence type="predicted"/>
<protein>
    <submittedName>
        <fullName evidence="1">TPR domain protein</fullName>
    </submittedName>
</protein>
<evidence type="ECO:0000313" key="1">
    <source>
        <dbReference type="EMBL" id="KAG7352714.1"/>
    </source>
</evidence>
<dbReference type="PANTHER" id="PTHR47908">
    <property type="match status" value="1"/>
</dbReference>
<reference evidence="1" key="2">
    <citation type="submission" date="2021-04" db="EMBL/GenBank/DDBJ databases">
        <authorList>
            <person name="Podell S."/>
        </authorList>
    </citation>
    <scope>NUCLEOTIDE SEQUENCE</scope>
    <source>
        <strain evidence="1">Hildebrandi</strain>
    </source>
</reference>
<dbReference type="OrthoDB" id="2017782at2759"/>
<keyword evidence="2" id="KW-1185">Reference proteome</keyword>
<dbReference type="EMBL" id="JAGRRH010000017">
    <property type="protein sequence ID" value="KAG7352714.1"/>
    <property type="molecule type" value="Genomic_DNA"/>
</dbReference>
<accession>A0A9K3KZ62</accession>
<name>A0A9K3KZ62_9STRA</name>
<dbReference type="GO" id="GO:0009507">
    <property type="term" value="C:chloroplast"/>
    <property type="evidence" value="ECO:0007669"/>
    <property type="project" value="TreeGrafter"/>
</dbReference>
<dbReference type="AlphaFoldDB" id="A0A9K3KZ62"/>
<sequence>MASSLDATPDRQLVFSGMEAFRRGKIQESIEKFDASVPPGSKAYLWQRGISYYYNDQFELGSQQFRDDVLRSPLDVEEIVWDIACLLRMDNTRFPPPTMMSLPPGRKDRRPIMSTVYSLFRGEATEHDLADAGHKGGPTEEFYSLFYLGLFNEARGDITKAETYMTATLRSTYAKAVGSRDYMVDCAKVHCQLRHWRA</sequence>
<reference evidence="1" key="1">
    <citation type="journal article" date="2021" name="Sci. Rep.">
        <title>Diploid genomic architecture of Nitzschia inconspicua, an elite biomass production diatom.</title>
        <authorList>
            <person name="Oliver A."/>
            <person name="Podell S."/>
            <person name="Pinowska A."/>
            <person name="Traller J.C."/>
            <person name="Smith S.R."/>
            <person name="McClure R."/>
            <person name="Beliaev A."/>
            <person name="Bohutskyi P."/>
            <person name="Hill E.A."/>
            <person name="Rabines A."/>
            <person name="Zheng H."/>
            <person name="Allen L.Z."/>
            <person name="Kuo A."/>
            <person name="Grigoriev I.V."/>
            <person name="Allen A.E."/>
            <person name="Hazlebeck D."/>
            <person name="Allen E.E."/>
        </authorList>
    </citation>
    <scope>NUCLEOTIDE SEQUENCE</scope>
    <source>
        <strain evidence="1">Hildebrandi</strain>
    </source>
</reference>
<gene>
    <name evidence="1" type="ORF">IV203_008762</name>
</gene>
<dbReference type="PANTHER" id="PTHR47908:SF2">
    <property type="entry name" value="TETRATRICOPEPTIDE REPEAT (TPR)-LIKE SUPERFAMILY PROTEIN"/>
    <property type="match status" value="1"/>
</dbReference>
<evidence type="ECO:0000313" key="2">
    <source>
        <dbReference type="Proteomes" id="UP000693970"/>
    </source>
</evidence>
<organism evidence="1 2">
    <name type="scientific">Nitzschia inconspicua</name>
    <dbReference type="NCBI Taxonomy" id="303405"/>
    <lineage>
        <taxon>Eukaryota</taxon>
        <taxon>Sar</taxon>
        <taxon>Stramenopiles</taxon>
        <taxon>Ochrophyta</taxon>
        <taxon>Bacillariophyta</taxon>
        <taxon>Bacillariophyceae</taxon>
        <taxon>Bacillariophycidae</taxon>
        <taxon>Bacillariales</taxon>
        <taxon>Bacillariaceae</taxon>
        <taxon>Nitzschia</taxon>
    </lineage>
</organism>